<protein>
    <submittedName>
        <fullName evidence="1">Glycosyltransferase involved in cell wall bisynthesis</fullName>
    </submittedName>
</protein>
<dbReference type="GO" id="GO:0016740">
    <property type="term" value="F:transferase activity"/>
    <property type="evidence" value="ECO:0007669"/>
    <property type="project" value="UniProtKB-KW"/>
</dbReference>
<proteinExistence type="predicted"/>
<dbReference type="AlphaFoldDB" id="A0A1I1Q1L8"/>
<gene>
    <name evidence="1" type="ORF">SAMN05216297_10519</name>
</gene>
<evidence type="ECO:0000313" key="2">
    <source>
        <dbReference type="Proteomes" id="UP000199672"/>
    </source>
</evidence>
<accession>A0A1I1Q1L8</accession>
<evidence type="ECO:0000313" key="1">
    <source>
        <dbReference type="EMBL" id="SFD15857.1"/>
    </source>
</evidence>
<dbReference type="EMBL" id="FOMH01000005">
    <property type="protein sequence ID" value="SFD15857.1"/>
    <property type="molecule type" value="Genomic_DNA"/>
</dbReference>
<dbReference type="OrthoDB" id="1100436at2"/>
<dbReference type="RefSeq" id="WP_091492909.1">
    <property type="nucleotide sequence ID" value="NZ_FOMH01000005.1"/>
</dbReference>
<sequence>MDILFVCGSAEAGKDGVGDYTRRLCAELLHRKHDVRILALCDNQSNFFVTENQLIGKDQVTVYRIPVATDVKQRFAWTKQIVNDFQPDWISLQFVPYSFNPKGLPFWLPSFFKNLKGNYKLHIMFHELWIGMDLDATIKSKCIGLIQKALISKILKTKEKVVIHTQTDLYKSKISKLGYNAQILPLFSNIARSNEVEHKGMVYHSDLRFCVFGNIHYGAPVEQFIYDLKLVLSISKEIRTVKFVFIGNCGAEIEEWKKVLKANEIRFEVTGFVNDFEISQILSSCQYGISTTPYLLNQKSGSLASMFDHELAVLCVARDWNVRGFKPRVSSNLMKYENHKTINSFLDRKFTVLNDNNLEFVATKFLSGLN</sequence>
<dbReference type="Gene3D" id="3.40.50.2000">
    <property type="entry name" value="Glycogen Phosphorylase B"/>
    <property type="match status" value="2"/>
</dbReference>
<dbReference type="STRING" id="739143.SAMN05216297_10519"/>
<keyword evidence="1" id="KW-0808">Transferase</keyword>
<reference evidence="2" key="1">
    <citation type="submission" date="2016-10" db="EMBL/GenBank/DDBJ databases">
        <authorList>
            <person name="Varghese N."/>
            <person name="Submissions S."/>
        </authorList>
    </citation>
    <scope>NUCLEOTIDE SEQUENCE [LARGE SCALE GENOMIC DNA]</scope>
    <source>
        <strain evidence="2">CGMCC 1.10370</strain>
    </source>
</reference>
<name>A0A1I1Q1L8_9FLAO</name>
<keyword evidence="2" id="KW-1185">Reference proteome</keyword>
<dbReference type="SUPFAM" id="SSF53756">
    <property type="entry name" value="UDP-Glycosyltransferase/glycogen phosphorylase"/>
    <property type="match status" value="1"/>
</dbReference>
<organism evidence="1 2">
    <name type="scientific">Flavobacterium phragmitis</name>
    <dbReference type="NCBI Taxonomy" id="739143"/>
    <lineage>
        <taxon>Bacteria</taxon>
        <taxon>Pseudomonadati</taxon>
        <taxon>Bacteroidota</taxon>
        <taxon>Flavobacteriia</taxon>
        <taxon>Flavobacteriales</taxon>
        <taxon>Flavobacteriaceae</taxon>
        <taxon>Flavobacterium</taxon>
    </lineage>
</organism>
<dbReference type="Proteomes" id="UP000199672">
    <property type="component" value="Unassembled WGS sequence"/>
</dbReference>